<dbReference type="EMBL" id="JBFNXR010000019">
    <property type="protein sequence ID" value="MEW9854244.1"/>
    <property type="molecule type" value="Genomic_DNA"/>
</dbReference>
<feature type="region of interest" description="Disordered" evidence="1">
    <location>
        <begin position="158"/>
        <end position="180"/>
    </location>
</feature>
<comment type="caution">
    <text evidence="3">The sequence shown here is derived from an EMBL/GenBank/DDBJ whole genome shotgun (WGS) entry which is preliminary data.</text>
</comment>
<dbReference type="Pfam" id="PF02643">
    <property type="entry name" value="DUF192"/>
    <property type="match status" value="1"/>
</dbReference>
<dbReference type="PANTHER" id="PTHR37953">
    <property type="entry name" value="UPF0127 PROTEIN MJ1496"/>
    <property type="match status" value="1"/>
</dbReference>
<evidence type="ECO:0000313" key="3">
    <source>
        <dbReference type="EMBL" id="MEW9854244.1"/>
    </source>
</evidence>
<sequence>MTSTILALALALGGCSSGTLDSGSAAAAATQPGAVHPISGLPVIDLVVSSKTGAHNFRVEVASTPEQQARGLMFRTEMAPDEGMLFPERTPRQPAFWMKNTVIPLDIIYVGTDGRVLNIVHGQPYDLTPLPAAGLASGVLELNGGRAAELGIEPGDKVRWNLPNSGPAGGNPLGRAGEGR</sequence>
<accession>A0ABV3RAB4</accession>
<evidence type="ECO:0000313" key="4">
    <source>
        <dbReference type="Proteomes" id="UP001556118"/>
    </source>
</evidence>
<feature type="chain" id="PRO_5047458676" evidence="2">
    <location>
        <begin position="22"/>
        <end position="180"/>
    </location>
</feature>
<name>A0ABV3RAB4_9SPHN</name>
<keyword evidence="4" id="KW-1185">Reference proteome</keyword>
<dbReference type="RefSeq" id="WP_367769566.1">
    <property type="nucleotide sequence ID" value="NZ_JBFNXR010000019.1"/>
</dbReference>
<protein>
    <submittedName>
        <fullName evidence="3">DUF192 domain-containing protein</fullName>
    </submittedName>
</protein>
<evidence type="ECO:0000256" key="2">
    <source>
        <dbReference type="SAM" id="SignalP"/>
    </source>
</evidence>
<dbReference type="InterPro" id="IPR003795">
    <property type="entry name" value="DUF192"/>
</dbReference>
<proteinExistence type="predicted"/>
<dbReference type="InterPro" id="IPR038695">
    <property type="entry name" value="Saro_0823-like_sf"/>
</dbReference>
<gene>
    <name evidence="3" type="ORF">ABUH87_03500</name>
</gene>
<evidence type="ECO:0000256" key="1">
    <source>
        <dbReference type="SAM" id="MobiDB-lite"/>
    </source>
</evidence>
<organism evidence="3 4">
    <name type="scientific">Novosphingobium rhizovicinum</name>
    <dbReference type="NCBI Taxonomy" id="3228928"/>
    <lineage>
        <taxon>Bacteria</taxon>
        <taxon>Pseudomonadati</taxon>
        <taxon>Pseudomonadota</taxon>
        <taxon>Alphaproteobacteria</taxon>
        <taxon>Sphingomonadales</taxon>
        <taxon>Sphingomonadaceae</taxon>
        <taxon>Novosphingobium</taxon>
    </lineage>
</organism>
<feature type="signal peptide" evidence="2">
    <location>
        <begin position="1"/>
        <end position="21"/>
    </location>
</feature>
<reference evidence="3 4" key="1">
    <citation type="submission" date="2024-06" db="EMBL/GenBank/DDBJ databases">
        <title>Novosphingobium rhizovicinus M1R2S20.</title>
        <authorList>
            <person name="Sun J.-Q."/>
        </authorList>
    </citation>
    <scope>NUCLEOTIDE SEQUENCE [LARGE SCALE GENOMIC DNA]</scope>
    <source>
        <strain evidence="3 4">M1R2S20</strain>
    </source>
</reference>
<dbReference type="Gene3D" id="2.60.120.1140">
    <property type="entry name" value="Protein of unknown function DUF192"/>
    <property type="match status" value="1"/>
</dbReference>
<dbReference type="Proteomes" id="UP001556118">
    <property type="component" value="Unassembled WGS sequence"/>
</dbReference>
<dbReference type="PANTHER" id="PTHR37953:SF1">
    <property type="entry name" value="UPF0127 PROTEIN MJ1496"/>
    <property type="match status" value="1"/>
</dbReference>
<keyword evidence="2" id="KW-0732">Signal</keyword>